<dbReference type="PANTHER" id="PTHR24384">
    <property type="entry name" value="FINGER PUTATIVE TRANSCRIPTION FACTOR FAMILY-RELATED"/>
    <property type="match status" value="1"/>
</dbReference>
<evidence type="ECO:0000256" key="11">
    <source>
        <dbReference type="ARBA" id="ARBA00023163"/>
    </source>
</evidence>
<evidence type="ECO:0000256" key="6">
    <source>
        <dbReference type="ARBA" id="ARBA00022771"/>
    </source>
</evidence>
<keyword evidence="6 14" id="KW-0863">Zinc-finger</keyword>
<evidence type="ECO:0000256" key="9">
    <source>
        <dbReference type="ARBA" id="ARBA00023015"/>
    </source>
</evidence>
<dbReference type="FunFam" id="3.30.160.60:FF:001158">
    <property type="entry name" value="zinc finger protein 22"/>
    <property type="match status" value="1"/>
</dbReference>
<keyword evidence="9" id="KW-0805">Transcription regulation</keyword>
<feature type="compositionally biased region" description="Basic and acidic residues" evidence="15">
    <location>
        <begin position="61"/>
        <end position="79"/>
    </location>
</feature>
<dbReference type="InterPro" id="IPR013087">
    <property type="entry name" value="Znf_C2H2_type"/>
</dbReference>
<dbReference type="AlphaFoldDB" id="A0A8C2Y8V3"/>
<dbReference type="FunFam" id="3.30.160.60:FF:000269">
    <property type="entry name" value="Zinc finger protein 287"/>
    <property type="match status" value="1"/>
</dbReference>
<dbReference type="GO" id="GO:0008270">
    <property type="term" value="F:zinc ion binding"/>
    <property type="evidence" value="ECO:0007669"/>
    <property type="project" value="UniProtKB-KW"/>
</dbReference>
<evidence type="ECO:0000256" key="10">
    <source>
        <dbReference type="ARBA" id="ARBA00023125"/>
    </source>
</evidence>
<feature type="domain" description="C2H2-type" evidence="16">
    <location>
        <begin position="193"/>
        <end position="220"/>
    </location>
</feature>
<keyword evidence="11" id="KW-0804">Transcription</keyword>
<dbReference type="PROSITE" id="PS50157">
    <property type="entry name" value="ZINC_FINGER_C2H2_2"/>
    <property type="match status" value="10"/>
</dbReference>
<dbReference type="FunFam" id="3.30.160.60:FF:000014">
    <property type="entry name" value="Transcription factor Sp3"/>
    <property type="match status" value="1"/>
</dbReference>
<evidence type="ECO:0000256" key="2">
    <source>
        <dbReference type="ARBA" id="ARBA00006991"/>
    </source>
</evidence>
<evidence type="ECO:0000313" key="18">
    <source>
        <dbReference type="Proteomes" id="UP000694412"/>
    </source>
</evidence>
<comment type="similarity">
    <text evidence="2">Belongs to the krueppel C2H2-type zinc-finger protein family.</text>
</comment>
<dbReference type="FunFam" id="3.30.160.60:FF:001090">
    <property type="entry name" value="zinc finger protein 629 isoform X2"/>
    <property type="match status" value="1"/>
</dbReference>
<dbReference type="PROSITE" id="PS00028">
    <property type="entry name" value="ZINC_FINGER_C2H2_1"/>
    <property type="match status" value="10"/>
</dbReference>
<proteinExistence type="inferred from homology"/>
<keyword evidence="4" id="KW-0479">Metal-binding</keyword>
<feature type="domain" description="C2H2-type" evidence="16">
    <location>
        <begin position="132"/>
        <end position="161"/>
    </location>
</feature>
<keyword evidence="12" id="KW-0539">Nucleus</keyword>
<dbReference type="FunFam" id="3.30.160.60:FF:000706">
    <property type="entry name" value="Zinc finger protein"/>
    <property type="match status" value="1"/>
</dbReference>
<dbReference type="FunFam" id="3.30.160.60:FF:000478">
    <property type="entry name" value="Zinc finger protein 133"/>
    <property type="match status" value="1"/>
</dbReference>
<reference evidence="17" key="2">
    <citation type="submission" date="2025-09" db="UniProtKB">
        <authorList>
            <consortium name="Ensembl"/>
        </authorList>
    </citation>
    <scope>IDENTIFICATION</scope>
</reference>
<reference evidence="17" key="1">
    <citation type="submission" date="2025-08" db="UniProtKB">
        <authorList>
            <consortium name="Ensembl"/>
        </authorList>
    </citation>
    <scope>IDENTIFICATION</scope>
</reference>
<dbReference type="Ensembl" id="ENSCJPT00005013429.1">
    <property type="protein sequence ID" value="ENSCJPP00005008928.1"/>
    <property type="gene ID" value="ENSCJPG00005007897.1"/>
</dbReference>
<evidence type="ECO:0000313" key="17">
    <source>
        <dbReference type="Ensembl" id="ENSCJPP00005008928.1"/>
    </source>
</evidence>
<keyword evidence="5" id="KW-0677">Repeat</keyword>
<dbReference type="Gene3D" id="3.30.160.60">
    <property type="entry name" value="Classic Zinc Finger"/>
    <property type="match status" value="11"/>
</dbReference>
<accession>A0A8C2Y8V3</accession>
<dbReference type="InterPro" id="IPR036236">
    <property type="entry name" value="Znf_C2H2_sf"/>
</dbReference>
<feature type="domain" description="C2H2-type" evidence="16">
    <location>
        <begin position="376"/>
        <end position="403"/>
    </location>
</feature>
<dbReference type="SUPFAM" id="SSF57667">
    <property type="entry name" value="beta-beta-alpha zinc fingers"/>
    <property type="match status" value="6"/>
</dbReference>
<dbReference type="FunFam" id="3.30.160.60:FF:001732">
    <property type="entry name" value="Zgc:162936"/>
    <property type="match status" value="1"/>
</dbReference>
<feature type="domain" description="C2H2-type" evidence="16">
    <location>
        <begin position="348"/>
        <end position="375"/>
    </location>
</feature>
<dbReference type="GO" id="GO:0005694">
    <property type="term" value="C:chromosome"/>
    <property type="evidence" value="ECO:0007669"/>
    <property type="project" value="UniProtKB-ARBA"/>
</dbReference>
<dbReference type="GO" id="GO:0005634">
    <property type="term" value="C:nucleus"/>
    <property type="evidence" value="ECO:0007669"/>
    <property type="project" value="UniProtKB-SubCell"/>
</dbReference>
<comment type="subcellular location">
    <subcellularLocation>
        <location evidence="1">Nucleus</location>
    </subcellularLocation>
</comment>
<feature type="region of interest" description="Disordered" evidence="15">
    <location>
        <begin position="61"/>
        <end position="96"/>
    </location>
</feature>
<dbReference type="FunFam" id="3.30.160.60:FF:000495">
    <property type="entry name" value="zinc finger protein 668"/>
    <property type="match status" value="1"/>
</dbReference>
<feature type="domain" description="C2H2-type" evidence="16">
    <location>
        <begin position="305"/>
        <end position="328"/>
    </location>
</feature>
<feature type="region of interest" description="Disordered" evidence="15">
    <location>
        <begin position="321"/>
        <end position="343"/>
    </location>
</feature>
<feature type="domain" description="C2H2-type" evidence="16">
    <location>
        <begin position="102"/>
        <end position="131"/>
    </location>
</feature>
<dbReference type="FunFam" id="3.30.160.60:FF:000848">
    <property type="entry name" value="Zinc finger protein 35"/>
    <property type="match status" value="1"/>
</dbReference>
<evidence type="ECO:0000256" key="1">
    <source>
        <dbReference type="ARBA" id="ARBA00004123"/>
    </source>
</evidence>
<dbReference type="GO" id="GO:0000981">
    <property type="term" value="F:DNA-binding transcription factor activity, RNA polymerase II-specific"/>
    <property type="evidence" value="ECO:0007669"/>
    <property type="project" value="TreeGrafter"/>
</dbReference>
<feature type="domain" description="C2H2-type" evidence="16">
    <location>
        <begin position="404"/>
        <end position="431"/>
    </location>
</feature>
<feature type="domain" description="C2H2-type" evidence="16">
    <location>
        <begin position="221"/>
        <end position="248"/>
    </location>
</feature>
<protein>
    <recommendedName>
        <fullName evidence="16">C2H2-type domain-containing protein</fullName>
    </recommendedName>
</protein>
<feature type="domain" description="C2H2-type" evidence="16">
    <location>
        <begin position="249"/>
        <end position="276"/>
    </location>
</feature>
<dbReference type="GO" id="GO:0000978">
    <property type="term" value="F:RNA polymerase II cis-regulatory region sequence-specific DNA binding"/>
    <property type="evidence" value="ECO:0007669"/>
    <property type="project" value="TreeGrafter"/>
</dbReference>
<dbReference type="Proteomes" id="UP000694412">
    <property type="component" value="Unassembled WGS sequence"/>
</dbReference>
<keyword evidence="8" id="KW-0832">Ubl conjugation</keyword>
<evidence type="ECO:0000256" key="8">
    <source>
        <dbReference type="ARBA" id="ARBA00022843"/>
    </source>
</evidence>
<evidence type="ECO:0000256" key="3">
    <source>
        <dbReference type="ARBA" id="ARBA00022499"/>
    </source>
</evidence>
<dbReference type="GeneTree" id="ENSGT01150000286934"/>
<dbReference type="GO" id="GO:0045893">
    <property type="term" value="P:positive regulation of DNA-templated transcription"/>
    <property type="evidence" value="ECO:0007669"/>
    <property type="project" value="UniProtKB-ARBA"/>
</dbReference>
<keyword evidence="18" id="KW-1185">Reference proteome</keyword>
<evidence type="ECO:0000256" key="14">
    <source>
        <dbReference type="PROSITE-ProRule" id="PRU00042"/>
    </source>
</evidence>
<dbReference type="FunFam" id="3.30.160.60:FF:000077">
    <property type="entry name" value="Sp8 transcription factor"/>
    <property type="match status" value="1"/>
</dbReference>
<evidence type="ECO:0000256" key="5">
    <source>
        <dbReference type="ARBA" id="ARBA00022737"/>
    </source>
</evidence>
<sequence length="533" mass="59674">MYVYIDGLLYIKAEKSRTEGEGNRVKGGDWGWGVIGVWGVMWGCLRGGLSPLPWGCREIKERKSGSGEGGGRRGGEHRATAPTARRPSGWGRRGSLRSKGLHSCHIPGCGKVYGKTSHLKAHLRWHTGERPFVCNWLFCGKRFTRSDELERHVRTHTREKKFTCPHGRALGHPHAMGPLEELLGLRGGRLRPTICGECGKGFSRSSDLVRHRITHTGEKPYTCGACGKGFSQNSNLVTHQRIHTGEKPYSCGTCGKRFSESSALIQHQRTHTGEKPYSCPDCGKCFSRSSHLNRHRRTHSDEKPYICVECGEGFRHKSQLRRHQKLHSTYTGRNGIGGRPRGGRQRPFICNECGKSFSHWSKLLRHQRTHTGERPSTCGECGKSFSQNSHLVQHRRTHTGEKPYRCGDCGKSFSWSSNLIQHQRIHTGEKPYSCGQCGKSFTQKLSPNIQPKSSLLQLKTISPSPAIISPFEEFTPLLGVSSLQVLKGCTESSSPSLYRCMQLFLPTCKTLHLLLLNLIRFLTAQLSSLSRSR</sequence>
<evidence type="ECO:0000256" key="15">
    <source>
        <dbReference type="SAM" id="MobiDB-lite"/>
    </source>
</evidence>
<evidence type="ECO:0000256" key="7">
    <source>
        <dbReference type="ARBA" id="ARBA00022833"/>
    </source>
</evidence>
<dbReference type="Pfam" id="PF00096">
    <property type="entry name" value="zf-C2H2"/>
    <property type="match status" value="10"/>
</dbReference>
<feature type="domain" description="C2H2-type" evidence="16">
    <location>
        <begin position="277"/>
        <end position="304"/>
    </location>
</feature>
<dbReference type="InterPro" id="IPR050752">
    <property type="entry name" value="C2H2-ZF_domain"/>
</dbReference>
<keyword evidence="10" id="KW-0238">DNA-binding</keyword>
<dbReference type="SMART" id="SM00355">
    <property type="entry name" value="ZnF_C2H2"/>
    <property type="match status" value="10"/>
</dbReference>
<evidence type="ECO:0000256" key="4">
    <source>
        <dbReference type="ARBA" id="ARBA00022723"/>
    </source>
</evidence>
<evidence type="ECO:0000259" key="16">
    <source>
        <dbReference type="PROSITE" id="PS50157"/>
    </source>
</evidence>
<organism evidence="17 18">
    <name type="scientific">Coturnix japonica</name>
    <name type="common">Japanese quail</name>
    <name type="synonym">Coturnix coturnix japonica</name>
    <dbReference type="NCBI Taxonomy" id="93934"/>
    <lineage>
        <taxon>Eukaryota</taxon>
        <taxon>Metazoa</taxon>
        <taxon>Chordata</taxon>
        <taxon>Craniata</taxon>
        <taxon>Vertebrata</taxon>
        <taxon>Euteleostomi</taxon>
        <taxon>Archelosauria</taxon>
        <taxon>Archosauria</taxon>
        <taxon>Dinosauria</taxon>
        <taxon>Saurischia</taxon>
        <taxon>Theropoda</taxon>
        <taxon>Coelurosauria</taxon>
        <taxon>Aves</taxon>
        <taxon>Neognathae</taxon>
        <taxon>Galloanserae</taxon>
        <taxon>Galliformes</taxon>
        <taxon>Phasianidae</taxon>
        <taxon>Perdicinae</taxon>
        <taxon>Coturnix</taxon>
    </lineage>
</organism>
<dbReference type="FunFam" id="3.30.160.60:FF:000336">
    <property type="entry name" value="zinc finger protein 768"/>
    <property type="match status" value="1"/>
</dbReference>
<dbReference type="PANTHER" id="PTHR24384:SF242">
    <property type="entry name" value="ZINC FINGER PROTEIN 628"/>
    <property type="match status" value="1"/>
</dbReference>
<keyword evidence="3" id="KW-1017">Isopeptide bond</keyword>
<evidence type="ECO:0000256" key="13">
    <source>
        <dbReference type="ARBA" id="ARBA00038409"/>
    </source>
</evidence>
<comment type="similarity">
    <text evidence="13">Belongs to the Sp1 C2H2-type zinc-finger protein family.</text>
</comment>
<name>A0A8C2Y8V3_COTJA</name>
<evidence type="ECO:0000256" key="12">
    <source>
        <dbReference type="ARBA" id="ARBA00023242"/>
    </source>
</evidence>
<keyword evidence="7" id="KW-0862">Zinc</keyword>